<evidence type="ECO:0008006" key="9">
    <source>
        <dbReference type="Google" id="ProtNLM"/>
    </source>
</evidence>
<evidence type="ECO:0000256" key="6">
    <source>
        <dbReference type="SAM" id="Phobius"/>
    </source>
</evidence>
<comment type="subcellular location">
    <subcellularLocation>
        <location evidence="1">Membrane</location>
        <topology evidence="1">Multi-pass membrane protein</topology>
    </subcellularLocation>
</comment>
<keyword evidence="5 6" id="KW-0472">Membrane</keyword>
<proteinExistence type="inferred from homology"/>
<evidence type="ECO:0000313" key="7">
    <source>
        <dbReference type="EMBL" id="KAF3963566.1"/>
    </source>
</evidence>
<dbReference type="InterPro" id="IPR003377">
    <property type="entry name" value="Cornichon"/>
</dbReference>
<feature type="transmembrane region" description="Helical" evidence="6">
    <location>
        <begin position="72"/>
        <end position="89"/>
    </location>
</feature>
<feature type="transmembrane region" description="Helical" evidence="6">
    <location>
        <begin position="6"/>
        <end position="29"/>
    </location>
</feature>
<dbReference type="Pfam" id="PF03311">
    <property type="entry name" value="Cornichon"/>
    <property type="match status" value="1"/>
</dbReference>
<evidence type="ECO:0000256" key="5">
    <source>
        <dbReference type="ARBA" id="ARBA00023136"/>
    </source>
</evidence>
<evidence type="ECO:0000313" key="8">
    <source>
        <dbReference type="Proteomes" id="UP000737018"/>
    </source>
</evidence>
<evidence type="ECO:0000256" key="4">
    <source>
        <dbReference type="ARBA" id="ARBA00022989"/>
    </source>
</evidence>
<sequence>MMSMDLIFWIIAFLINLALMASTFYQIVILTDLEADYINIYDSATSINRIVLPEFIVQGVFCASFLLTLHWFMFLITVPVTCYHVMLFLKRQHLFDVTEAFRFLNAEKKFRLIKLGFYLVIFAIITGRLALSVFEFLSDADDATQLF</sequence>
<accession>A0A8J4VZJ4</accession>
<dbReference type="Proteomes" id="UP000737018">
    <property type="component" value="Unassembled WGS sequence"/>
</dbReference>
<gene>
    <name evidence="7" type="ORF">CMV_012062</name>
</gene>
<comment type="similarity">
    <text evidence="2">Belongs to the cornichon family.</text>
</comment>
<dbReference type="OrthoDB" id="434393at2759"/>
<dbReference type="GO" id="GO:0016192">
    <property type="term" value="P:vesicle-mediated transport"/>
    <property type="evidence" value="ECO:0007669"/>
    <property type="project" value="InterPro"/>
</dbReference>
<protein>
    <recommendedName>
        <fullName evidence="9">Protein cornichon homolog 1</fullName>
    </recommendedName>
</protein>
<dbReference type="GO" id="GO:0016020">
    <property type="term" value="C:membrane"/>
    <property type="evidence" value="ECO:0007669"/>
    <property type="project" value="UniProtKB-SubCell"/>
</dbReference>
<keyword evidence="4 6" id="KW-1133">Transmembrane helix</keyword>
<dbReference type="PANTHER" id="PTHR12290">
    <property type="entry name" value="CORNICHON-RELATED"/>
    <property type="match status" value="1"/>
</dbReference>
<keyword evidence="3 6" id="KW-0812">Transmembrane</keyword>
<dbReference type="AlphaFoldDB" id="A0A8J4VZJ4"/>
<name>A0A8J4VZJ4_9ROSI</name>
<dbReference type="EMBL" id="JRKL02001520">
    <property type="protein sequence ID" value="KAF3963566.1"/>
    <property type="molecule type" value="Genomic_DNA"/>
</dbReference>
<feature type="transmembrane region" description="Helical" evidence="6">
    <location>
        <begin position="110"/>
        <end position="131"/>
    </location>
</feature>
<organism evidence="7 8">
    <name type="scientific">Castanea mollissima</name>
    <name type="common">Chinese chestnut</name>
    <dbReference type="NCBI Taxonomy" id="60419"/>
    <lineage>
        <taxon>Eukaryota</taxon>
        <taxon>Viridiplantae</taxon>
        <taxon>Streptophyta</taxon>
        <taxon>Embryophyta</taxon>
        <taxon>Tracheophyta</taxon>
        <taxon>Spermatophyta</taxon>
        <taxon>Magnoliopsida</taxon>
        <taxon>eudicotyledons</taxon>
        <taxon>Gunneridae</taxon>
        <taxon>Pentapetalae</taxon>
        <taxon>rosids</taxon>
        <taxon>fabids</taxon>
        <taxon>Fagales</taxon>
        <taxon>Fagaceae</taxon>
        <taxon>Castanea</taxon>
    </lineage>
</organism>
<comment type="caution">
    <text evidence="7">The sequence shown here is derived from an EMBL/GenBank/DDBJ whole genome shotgun (WGS) entry which is preliminary data.</text>
</comment>
<dbReference type="SMART" id="SM01398">
    <property type="entry name" value="Cornichon"/>
    <property type="match status" value="1"/>
</dbReference>
<keyword evidence="8" id="KW-1185">Reference proteome</keyword>
<evidence type="ECO:0000256" key="2">
    <source>
        <dbReference type="ARBA" id="ARBA00010095"/>
    </source>
</evidence>
<reference evidence="7" key="1">
    <citation type="submission" date="2020-03" db="EMBL/GenBank/DDBJ databases">
        <title>Castanea mollissima Vanexum genome sequencing.</title>
        <authorList>
            <person name="Staton M."/>
        </authorList>
    </citation>
    <scope>NUCLEOTIDE SEQUENCE</scope>
    <source>
        <tissue evidence="7">Leaf</tissue>
    </source>
</reference>
<evidence type="ECO:0000256" key="1">
    <source>
        <dbReference type="ARBA" id="ARBA00004141"/>
    </source>
</evidence>
<evidence type="ECO:0000256" key="3">
    <source>
        <dbReference type="ARBA" id="ARBA00022692"/>
    </source>
</evidence>